<evidence type="ECO:0000313" key="10">
    <source>
        <dbReference type="EMBL" id="KRM62128.1"/>
    </source>
</evidence>
<comment type="caution">
    <text evidence="10">The sequence shown here is derived from an EMBL/GenBank/DDBJ whole genome shotgun (WGS) entry which is preliminary data.</text>
</comment>
<dbReference type="GO" id="GO:0005524">
    <property type="term" value="F:ATP binding"/>
    <property type="evidence" value="ECO:0007669"/>
    <property type="project" value="UniProtKB-UniRule"/>
</dbReference>
<evidence type="ECO:0000313" key="11">
    <source>
        <dbReference type="Proteomes" id="UP000051733"/>
    </source>
</evidence>
<dbReference type="UniPathway" id="UPA00241">
    <property type="reaction ID" value="UER00356"/>
</dbReference>
<keyword evidence="7 8" id="KW-0173">Coenzyme A biosynthesis</keyword>
<dbReference type="HAMAP" id="MF_00376">
    <property type="entry name" value="Dephospho_CoA_kinase"/>
    <property type="match status" value="1"/>
</dbReference>
<keyword evidence="2 8" id="KW-0963">Cytoplasm</keyword>
<keyword evidence="3 8" id="KW-0808">Transferase</keyword>
<keyword evidence="4 8" id="KW-0547">Nucleotide-binding</keyword>
<evidence type="ECO:0000256" key="2">
    <source>
        <dbReference type="ARBA" id="ARBA00022490"/>
    </source>
</evidence>
<keyword evidence="6 8" id="KW-0067">ATP-binding</keyword>
<feature type="binding site" evidence="8">
    <location>
        <begin position="14"/>
        <end position="19"/>
    </location>
    <ligand>
        <name>ATP</name>
        <dbReference type="ChEBI" id="CHEBI:30616"/>
    </ligand>
</feature>
<comment type="catalytic activity">
    <reaction evidence="8">
        <text>3'-dephospho-CoA + ATP = ADP + CoA + H(+)</text>
        <dbReference type="Rhea" id="RHEA:18245"/>
        <dbReference type="ChEBI" id="CHEBI:15378"/>
        <dbReference type="ChEBI" id="CHEBI:30616"/>
        <dbReference type="ChEBI" id="CHEBI:57287"/>
        <dbReference type="ChEBI" id="CHEBI:57328"/>
        <dbReference type="ChEBI" id="CHEBI:456216"/>
        <dbReference type="EC" id="2.7.1.24"/>
    </reaction>
</comment>
<dbReference type="AlphaFoldDB" id="A0A0R2A512"/>
<comment type="subcellular location">
    <subcellularLocation>
        <location evidence="8">Cytoplasm</location>
    </subcellularLocation>
</comment>
<dbReference type="FunFam" id="3.40.50.300:FF:000991">
    <property type="entry name" value="Dephospho-CoA kinase"/>
    <property type="match status" value="1"/>
</dbReference>
<dbReference type="GO" id="GO:0005737">
    <property type="term" value="C:cytoplasm"/>
    <property type="evidence" value="ECO:0007669"/>
    <property type="project" value="UniProtKB-SubCell"/>
</dbReference>
<proteinExistence type="inferred from homology"/>
<reference evidence="10 11" key="1">
    <citation type="journal article" date="2015" name="Genome Announc.">
        <title>Expanding the biotechnology potential of lactobacilli through comparative genomics of 213 strains and associated genera.</title>
        <authorList>
            <person name="Sun Z."/>
            <person name="Harris H.M."/>
            <person name="McCann A."/>
            <person name="Guo C."/>
            <person name="Argimon S."/>
            <person name="Zhang W."/>
            <person name="Yang X."/>
            <person name="Jeffery I.B."/>
            <person name="Cooney J.C."/>
            <person name="Kagawa T.F."/>
            <person name="Liu W."/>
            <person name="Song Y."/>
            <person name="Salvetti E."/>
            <person name="Wrobel A."/>
            <person name="Rasinkangas P."/>
            <person name="Parkhill J."/>
            <person name="Rea M.C."/>
            <person name="O'Sullivan O."/>
            <person name="Ritari J."/>
            <person name="Douillard F.P."/>
            <person name="Paul Ross R."/>
            <person name="Yang R."/>
            <person name="Briner A.E."/>
            <person name="Felis G.E."/>
            <person name="de Vos W.M."/>
            <person name="Barrangou R."/>
            <person name="Klaenhammer T.R."/>
            <person name="Caufield P.W."/>
            <person name="Cui Y."/>
            <person name="Zhang H."/>
            <person name="O'Toole P.W."/>
        </authorList>
    </citation>
    <scope>NUCLEOTIDE SEQUENCE [LARGE SCALE GENOMIC DNA]</scope>
    <source>
        <strain evidence="10 11">DSM 20634</strain>
    </source>
</reference>
<dbReference type="Gene3D" id="3.40.50.300">
    <property type="entry name" value="P-loop containing nucleotide triphosphate hydrolases"/>
    <property type="match status" value="1"/>
</dbReference>
<name>A0A0R2A512_9LACO</name>
<dbReference type="InterPro" id="IPR001977">
    <property type="entry name" value="Depp_CoAkinase"/>
</dbReference>
<dbReference type="Proteomes" id="UP000051733">
    <property type="component" value="Unassembled WGS sequence"/>
</dbReference>
<organism evidence="10 11">
    <name type="scientific">Paucilactobacillus vaccinostercus DSM 20634</name>
    <dbReference type="NCBI Taxonomy" id="1423813"/>
    <lineage>
        <taxon>Bacteria</taxon>
        <taxon>Bacillati</taxon>
        <taxon>Bacillota</taxon>
        <taxon>Bacilli</taxon>
        <taxon>Lactobacillales</taxon>
        <taxon>Lactobacillaceae</taxon>
        <taxon>Paucilactobacillus</taxon>
    </lineage>
</organism>
<protein>
    <recommendedName>
        <fullName evidence="8 9">Dephospho-CoA kinase</fullName>
        <ecNumber evidence="8 9">2.7.1.24</ecNumber>
    </recommendedName>
    <alternativeName>
        <fullName evidence="8">Dephosphocoenzyme A kinase</fullName>
    </alternativeName>
</protein>
<dbReference type="PANTHER" id="PTHR10695:SF46">
    <property type="entry name" value="BIFUNCTIONAL COENZYME A SYNTHASE-RELATED"/>
    <property type="match status" value="1"/>
</dbReference>
<dbReference type="Pfam" id="PF01121">
    <property type="entry name" value="CoaE"/>
    <property type="match status" value="1"/>
</dbReference>
<evidence type="ECO:0000256" key="4">
    <source>
        <dbReference type="ARBA" id="ARBA00022741"/>
    </source>
</evidence>
<keyword evidence="5 8" id="KW-0418">Kinase</keyword>
<dbReference type="GO" id="GO:0004140">
    <property type="term" value="F:dephospho-CoA kinase activity"/>
    <property type="evidence" value="ECO:0007669"/>
    <property type="project" value="UniProtKB-UniRule"/>
</dbReference>
<gene>
    <name evidence="8" type="primary">coaE</name>
    <name evidence="10" type="ORF">FC26_GL000861</name>
</gene>
<dbReference type="PROSITE" id="PS51219">
    <property type="entry name" value="DPCK"/>
    <property type="match status" value="1"/>
</dbReference>
<evidence type="ECO:0000256" key="8">
    <source>
        <dbReference type="HAMAP-Rule" id="MF_00376"/>
    </source>
</evidence>
<comment type="similarity">
    <text evidence="1 8">Belongs to the CoaE family.</text>
</comment>
<dbReference type="EC" id="2.7.1.24" evidence="8 9"/>
<comment type="function">
    <text evidence="8">Catalyzes the phosphorylation of the 3'-hydroxyl group of dephosphocoenzyme A to form coenzyme A.</text>
</comment>
<dbReference type="STRING" id="1423813.FC26_GL000861"/>
<accession>A0A0R2A512</accession>
<evidence type="ECO:0000256" key="9">
    <source>
        <dbReference type="NCBIfam" id="TIGR00152"/>
    </source>
</evidence>
<dbReference type="NCBIfam" id="TIGR00152">
    <property type="entry name" value="dephospho-CoA kinase"/>
    <property type="match status" value="1"/>
</dbReference>
<dbReference type="PATRIC" id="fig|1423813.3.peg.883"/>
<comment type="pathway">
    <text evidence="8">Cofactor biosynthesis; coenzyme A biosynthesis; CoA from (R)-pantothenate: step 5/5.</text>
</comment>
<dbReference type="SUPFAM" id="SSF52540">
    <property type="entry name" value="P-loop containing nucleoside triphosphate hydrolases"/>
    <property type="match status" value="1"/>
</dbReference>
<sequence>MKMTKVLGLTGGIATGKSTVSRVFEEYHIPIISADEVARQVVEPGSVALNEIQAQFGQVYVNDDGTLNRQLLGTLVFGNSQKLDLLNQIMQPKIRAEIQRQVATLKQRKPKLIVLEIPLLFEQHGNQLVDITMVVKVARQVQLDRLMARNQLSQHEALNRIHSQMSLAEKIKRADVVIDNAGTVEQTREQVVKWLENYKFI</sequence>
<keyword evidence="11" id="KW-1185">Reference proteome</keyword>
<evidence type="ECO:0000256" key="7">
    <source>
        <dbReference type="ARBA" id="ARBA00022993"/>
    </source>
</evidence>
<evidence type="ECO:0000256" key="1">
    <source>
        <dbReference type="ARBA" id="ARBA00009018"/>
    </source>
</evidence>
<dbReference type="InterPro" id="IPR027417">
    <property type="entry name" value="P-loop_NTPase"/>
</dbReference>
<dbReference type="CDD" id="cd02022">
    <property type="entry name" value="DPCK"/>
    <property type="match status" value="1"/>
</dbReference>
<dbReference type="PANTHER" id="PTHR10695">
    <property type="entry name" value="DEPHOSPHO-COA KINASE-RELATED"/>
    <property type="match status" value="1"/>
</dbReference>
<evidence type="ECO:0000256" key="5">
    <source>
        <dbReference type="ARBA" id="ARBA00022777"/>
    </source>
</evidence>
<dbReference type="EMBL" id="AYYY01000011">
    <property type="protein sequence ID" value="KRM62128.1"/>
    <property type="molecule type" value="Genomic_DNA"/>
</dbReference>
<dbReference type="GO" id="GO:0015937">
    <property type="term" value="P:coenzyme A biosynthetic process"/>
    <property type="evidence" value="ECO:0007669"/>
    <property type="project" value="UniProtKB-UniRule"/>
</dbReference>
<evidence type="ECO:0000256" key="6">
    <source>
        <dbReference type="ARBA" id="ARBA00022840"/>
    </source>
</evidence>
<evidence type="ECO:0000256" key="3">
    <source>
        <dbReference type="ARBA" id="ARBA00022679"/>
    </source>
</evidence>